<keyword evidence="3" id="KW-1185">Reference proteome</keyword>
<evidence type="ECO:0000313" key="2">
    <source>
        <dbReference type="EMBL" id="GGE28253.1"/>
    </source>
</evidence>
<evidence type="ECO:0000256" key="1">
    <source>
        <dbReference type="SAM" id="Coils"/>
    </source>
</evidence>
<comment type="caution">
    <text evidence="2">The sequence shown here is derived from an EMBL/GenBank/DDBJ whole genome shotgun (WGS) entry which is preliminary data.</text>
</comment>
<proteinExistence type="predicted"/>
<dbReference type="Gene3D" id="1.20.5.1160">
    <property type="entry name" value="Vasodilator-stimulated phosphoprotein"/>
    <property type="match status" value="1"/>
</dbReference>
<protein>
    <submittedName>
        <fullName evidence="2">Uncharacterized protein</fullName>
    </submittedName>
</protein>
<gene>
    <name evidence="2" type="ORF">GCM10011360_15560</name>
</gene>
<dbReference type="RefSeq" id="WP_188477089.1">
    <property type="nucleotide sequence ID" value="NZ_BMFJ01000001.1"/>
</dbReference>
<organism evidence="2 3">
    <name type="scientific">Primorskyibacter flagellatus</name>
    <dbReference type="NCBI Taxonomy" id="1387277"/>
    <lineage>
        <taxon>Bacteria</taxon>
        <taxon>Pseudomonadati</taxon>
        <taxon>Pseudomonadota</taxon>
        <taxon>Alphaproteobacteria</taxon>
        <taxon>Rhodobacterales</taxon>
        <taxon>Roseobacteraceae</taxon>
        <taxon>Primorskyibacter</taxon>
    </lineage>
</organism>
<accession>A0A917A6B5</accession>
<evidence type="ECO:0000313" key="3">
    <source>
        <dbReference type="Proteomes" id="UP000612855"/>
    </source>
</evidence>
<name>A0A917A6B5_9RHOB</name>
<dbReference type="EMBL" id="BMFJ01000001">
    <property type="protein sequence ID" value="GGE28253.1"/>
    <property type="molecule type" value="Genomic_DNA"/>
</dbReference>
<reference evidence="3" key="1">
    <citation type="journal article" date="2019" name="Int. J. Syst. Evol. Microbiol.">
        <title>The Global Catalogue of Microorganisms (GCM) 10K type strain sequencing project: providing services to taxonomists for standard genome sequencing and annotation.</title>
        <authorList>
            <consortium name="The Broad Institute Genomics Platform"/>
            <consortium name="The Broad Institute Genome Sequencing Center for Infectious Disease"/>
            <person name="Wu L."/>
            <person name="Ma J."/>
        </authorList>
    </citation>
    <scope>NUCLEOTIDE SEQUENCE [LARGE SCALE GENOMIC DNA]</scope>
    <source>
        <strain evidence="3">CGMCC 1.12664</strain>
    </source>
</reference>
<feature type="coiled-coil region" evidence="1">
    <location>
        <begin position="43"/>
        <end position="84"/>
    </location>
</feature>
<dbReference type="AlphaFoldDB" id="A0A917A6B5"/>
<sequence length="142" mass="14959">MSDIDDLQRRLSAALDRIGQGVAAMAAAPKDAGQDVDAIRKSLDDAIAAKTRLETRMAELDAELARLRQSNEQLRAVSQSLRASNESGLSDPESINVALAAELEAFRATQSANEAEVRAILDALTPLVGASIAPATPGPEDH</sequence>
<dbReference type="Proteomes" id="UP000612855">
    <property type="component" value="Unassembled WGS sequence"/>
</dbReference>
<keyword evidence="1" id="KW-0175">Coiled coil</keyword>